<organism evidence="13 14">
    <name type="scientific">Nocardioides bigeumensis</name>
    <dbReference type="NCBI Taxonomy" id="433657"/>
    <lineage>
        <taxon>Bacteria</taxon>
        <taxon>Bacillati</taxon>
        <taxon>Actinomycetota</taxon>
        <taxon>Actinomycetes</taxon>
        <taxon>Propionibacteriales</taxon>
        <taxon>Nocardioidaceae</taxon>
        <taxon>Nocardioides</taxon>
    </lineage>
</organism>
<keyword evidence="5 10" id="KW-0545">Nucleotide biosynthesis</keyword>
<dbReference type="InterPro" id="IPR027417">
    <property type="entry name" value="P-loop_NTPase"/>
</dbReference>
<keyword evidence="6 10" id="KW-0547">Nucleotide-binding</keyword>
<comment type="function">
    <text evidence="10">Phosphorylation of dTMP to form dTDP in both de novo and salvage pathways of dTTP synthesis.</text>
</comment>
<reference evidence="13 14" key="1">
    <citation type="journal article" date="2019" name="Int. J. Syst. Evol. Microbiol.">
        <title>The Global Catalogue of Microorganisms (GCM) 10K type strain sequencing project: providing services to taxonomists for standard genome sequencing and annotation.</title>
        <authorList>
            <consortium name="The Broad Institute Genomics Platform"/>
            <consortium name="The Broad Institute Genome Sequencing Center for Infectious Disease"/>
            <person name="Wu L."/>
            <person name="Ma J."/>
        </authorList>
    </citation>
    <scope>NUCLEOTIDE SEQUENCE [LARGE SCALE GENOMIC DNA]</scope>
    <source>
        <strain evidence="13 14">JCM 16021</strain>
    </source>
</reference>
<keyword evidence="8 10" id="KW-0067">ATP-binding</keyword>
<dbReference type="PANTHER" id="PTHR10344">
    <property type="entry name" value="THYMIDYLATE KINASE"/>
    <property type="match status" value="1"/>
</dbReference>
<proteinExistence type="inferred from homology"/>
<keyword evidence="14" id="KW-1185">Reference proteome</keyword>
<protein>
    <recommendedName>
        <fullName evidence="3 10">Thymidylate kinase</fullName>
        <ecNumber evidence="2 10">2.7.4.9</ecNumber>
    </recommendedName>
    <alternativeName>
        <fullName evidence="10">dTMP kinase</fullName>
    </alternativeName>
</protein>
<dbReference type="PROSITE" id="PS01331">
    <property type="entry name" value="THYMIDYLATE_KINASE"/>
    <property type="match status" value="1"/>
</dbReference>
<dbReference type="HAMAP" id="MF_00165">
    <property type="entry name" value="Thymidylate_kinase"/>
    <property type="match status" value="1"/>
</dbReference>
<dbReference type="EC" id="2.7.4.9" evidence="2 10"/>
<evidence type="ECO:0000259" key="12">
    <source>
        <dbReference type="Pfam" id="PF02223"/>
    </source>
</evidence>
<dbReference type="PANTHER" id="PTHR10344:SF4">
    <property type="entry name" value="UMP-CMP KINASE 2, MITOCHONDRIAL"/>
    <property type="match status" value="1"/>
</dbReference>
<comment type="caution">
    <text evidence="13">The sequence shown here is derived from an EMBL/GenBank/DDBJ whole genome shotgun (WGS) entry which is preliminary data.</text>
</comment>
<dbReference type="SUPFAM" id="SSF52540">
    <property type="entry name" value="P-loop containing nucleoside triphosphate hydrolases"/>
    <property type="match status" value="1"/>
</dbReference>
<evidence type="ECO:0000256" key="8">
    <source>
        <dbReference type="ARBA" id="ARBA00022840"/>
    </source>
</evidence>
<comment type="similarity">
    <text evidence="1 10">Belongs to the thymidylate kinase family.</text>
</comment>
<dbReference type="RefSeq" id="WP_344305201.1">
    <property type="nucleotide sequence ID" value="NZ_BAAAQQ010000013.1"/>
</dbReference>
<dbReference type="InterPro" id="IPR018094">
    <property type="entry name" value="Thymidylate_kinase"/>
</dbReference>
<keyword evidence="7 10" id="KW-0418">Kinase</keyword>
<evidence type="ECO:0000313" key="14">
    <source>
        <dbReference type="Proteomes" id="UP001500575"/>
    </source>
</evidence>
<evidence type="ECO:0000256" key="3">
    <source>
        <dbReference type="ARBA" id="ARBA00017144"/>
    </source>
</evidence>
<feature type="region of interest" description="Disordered" evidence="11">
    <location>
        <begin position="1"/>
        <end position="45"/>
    </location>
</feature>
<dbReference type="Gene3D" id="3.40.50.300">
    <property type="entry name" value="P-loop containing nucleotide triphosphate hydrolases"/>
    <property type="match status" value="1"/>
</dbReference>
<dbReference type="Proteomes" id="UP001500575">
    <property type="component" value="Unassembled WGS sequence"/>
</dbReference>
<keyword evidence="4 10" id="KW-0808">Transferase</keyword>
<dbReference type="Pfam" id="PF02223">
    <property type="entry name" value="Thymidylate_kin"/>
    <property type="match status" value="1"/>
</dbReference>
<feature type="domain" description="Thymidylate kinase-like" evidence="12">
    <location>
        <begin position="60"/>
        <end position="244"/>
    </location>
</feature>
<dbReference type="InterPro" id="IPR018095">
    <property type="entry name" value="Thymidylate_kin_CS"/>
</dbReference>
<dbReference type="NCBIfam" id="TIGR00041">
    <property type="entry name" value="DTMP_kinase"/>
    <property type="match status" value="1"/>
</dbReference>
<gene>
    <name evidence="10" type="primary">tmk</name>
    <name evidence="13" type="ORF">GCM10009843_35940</name>
</gene>
<comment type="catalytic activity">
    <reaction evidence="9 10">
        <text>dTMP + ATP = dTDP + ADP</text>
        <dbReference type="Rhea" id="RHEA:13517"/>
        <dbReference type="ChEBI" id="CHEBI:30616"/>
        <dbReference type="ChEBI" id="CHEBI:58369"/>
        <dbReference type="ChEBI" id="CHEBI:63528"/>
        <dbReference type="ChEBI" id="CHEBI:456216"/>
        <dbReference type="EC" id="2.7.4.9"/>
    </reaction>
</comment>
<evidence type="ECO:0000256" key="7">
    <source>
        <dbReference type="ARBA" id="ARBA00022777"/>
    </source>
</evidence>
<sequence length="262" mass="28814">MLPRSVVPERRTAPAWRRPAQTALDRTRSTPAKEPTLSAHRAEPPAFPGRFTASGVFVCFEGGDGSGKSTQSHALAEWVRAEGFRPLLTFEPGDTPVGRLLRSIVLSPETGALADRTESLLYAADKAEHVETVVLPALERGEVVITDRYVDSTLAYQGAGRALQLSDVEWVARWATHDLRPHLTVLLDLAPTSGLGRFEERDRIEGESMEFHERVRAGFLAMADADPDHYLVLDARLPVADISAAVRERTRPFLAQAERVAT</sequence>
<evidence type="ECO:0000256" key="11">
    <source>
        <dbReference type="SAM" id="MobiDB-lite"/>
    </source>
</evidence>
<evidence type="ECO:0000256" key="6">
    <source>
        <dbReference type="ARBA" id="ARBA00022741"/>
    </source>
</evidence>
<dbReference type="InterPro" id="IPR039430">
    <property type="entry name" value="Thymidylate_kin-like_dom"/>
</dbReference>
<evidence type="ECO:0000256" key="4">
    <source>
        <dbReference type="ARBA" id="ARBA00022679"/>
    </source>
</evidence>
<accession>A0ABN2YT13</accession>
<evidence type="ECO:0000256" key="9">
    <source>
        <dbReference type="ARBA" id="ARBA00048743"/>
    </source>
</evidence>
<dbReference type="EMBL" id="BAAAQQ010000013">
    <property type="protein sequence ID" value="GAA2131925.1"/>
    <property type="molecule type" value="Genomic_DNA"/>
</dbReference>
<evidence type="ECO:0000256" key="5">
    <source>
        <dbReference type="ARBA" id="ARBA00022727"/>
    </source>
</evidence>
<evidence type="ECO:0000313" key="13">
    <source>
        <dbReference type="EMBL" id="GAA2131925.1"/>
    </source>
</evidence>
<evidence type="ECO:0000256" key="1">
    <source>
        <dbReference type="ARBA" id="ARBA00009776"/>
    </source>
</evidence>
<dbReference type="CDD" id="cd01672">
    <property type="entry name" value="TMPK"/>
    <property type="match status" value="1"/>
</dbReference>
<feature type="binding site" evidence="10">
    <location>
        <begin position="62"/>
        <end position="69"/>
    </location>
    <ligand>
        <name>ATP</name>
        <dbReference type="ChEBI" id="CHEBI:30616"/>
    </ligand>
</feature>
<name>A0ABN2YT13_9ACTN</name>
<evidence type="ECO:0000256" key="10">
    <source>
        <dbReference type="HAMAP-Rule" id="MF_00165"/>
    </source>
</evidence>
<evidence type="ECO:0000256" key="2">
    <source>
        <dbReference type="ARBA" id="ARBA00012980"/>
    </source>
</evidence>